<dbReference type="PANTHER" id="PTHR10434:SF11">
    <property type="entry name" value="1-ACYL-SN-GLYCEROL-3-PHOSPHATE ACYLTRANSFERASE"/>
    <property type="match status" value="1"/>
</dbReference>
<dbReference type="STRING" id="131112.SAMN04489737_1146"/>
<sequence>MKVPEAQPFLRFIAPIIIKLNNVVQNLTITGLHHIPHDGPAIVIANHTVHADSLILGEAIIKSGRAPHFVAGSDFFAVPGVAFILRGVNAIKVTRGTSAAKDSLDGIRDILDAGGIVLLFPEGGLTHDPQLWPMRGKTGLARLMATHPDVPIIPCAHWGNERLLNPWNYAIDWKHMGRHTRTHVVFGPALNLSVSEDPDYAELTAVTGKIIDHLEHMLVPLRQANPLDFTVQQRERRWDCRLDGDPLNDDYELNRALRQARKNRRRRRWRKITAR</sequence>
<keyword evidence="1 4" id="KW-0808">Transferase</keyword>
<proteinExistence type="predicted"/>
<evidence type="ECO:0000259" key="3">
    <source>
        <dbReference type="SMART" id="SM00563"/>
    </source>
</evidence>
<dbReference type="Pfam" id="PF01553">
    <property type="entry name" value="Acyltransferase"/>
    <property type="match status" value="1"/>
</dbReference>
<dbReference type="AlphaFoldDB" id="A0A1H2LGS0"/>
<dbReference type="GeneID" id="65344880"/>
<dbReference type="CDD" id="cd07989">
    <property type="entry name" value="LPLAT_AGPAT-like"/>
    <property type="match status" value="1"/>
</dbReference>
<keyword evidence="2 4" id="KW-0012">Acyltransferase</keyword>
<dbReference type="RefSeq" id="WP_157672927.1">
    <property type="nucleotide sequence ID" value="NZ_JABAPK010000002.1"/>
</dbReference>
<organism evidence="4 5">
    <name type="scientific">Arcanobacterium phocae</name>
    <dbReference type="NCBI Taxonomy" id="131112"/>
    <lineage>
        <taxon>Bacteria</taxon>
        <taxon>Bacillati</taxon>
        <taxon>Actinomycetota</taxon>
        <taxon>Actinomycetes</taxon>
        <taxon>Actinomycetales</taxon>
        <taxon>Actinomycetaceae</taxon>
        <taxon>Arcanobacterium</taxon>
    </lineage>
</organism>
<evidence type="ECO:0000313" key="5">
    <source>
        <dbReference type="Proteomes" id="UP000214355"/>
    </source>
</evidence>
<dbReference type="EMBL" id="LT629804">
    <property type="protein sequence ID" value="SDU80253.1"/>
    <property type="molecule type" value="Genomic_DNA"/>
</dbReference>
<name>A0A1H2LGS0_9ACTO</name>
<keyword evidence="5" id="KW-1185">Reference proteome</keyword>
<feature type="domain" description="Phospholipid/glycerol acyltransferase" evidence="3">
    <location>
        <begin position="41"/>
        <end position="160"/>
    </location>
</feature>
<accession>A0A1H2LGS0</accession>
<evidence type="ECO:0000256" key="2">
    <source>
        <dbReference type="ARBA" id="ARBA00023315"/>
    </source>
</evidence>
<evidence type="ECO:0000256" key="1">
    <source>
        <dbReference type="ARBA" id="ARBA00022679"/>
    </source>
</evidence>
<dbReference type="SUPFAM" id="SSF69593">
    <property type="entry name" value="Glycerol-3-phosphate (1)-acyltransferase"/>
    <property type="match status" value="1"/>
</dbReference>
<dbReference type="OrthoDB" id="9806008at2"/>
<dbReference type="SMART" id="SM00563">
    <property type="entry name" value="PlsC"/>
    <property type="match status" value="1"/>
</dbReference>
<dbReference type="InterPro" id="IPR002123">
    <property type="entry name" value="Plipid/glycerol_acylTrfase"/>
</dbReference>
<reference evidence="5" key="1">
    <citation type="submission" date="2016-10" db="EMBL/GenBank/DDBJ databases">
        <authorList>
            <person name="Varghese N."/>
            <person name="Submissions S."/>
        </authorList>
    </citation>
    <scope>NUCLEOTIDE SEQUENCE [LARGE SCALE GENOMIC DNA]</scope>
    <source>
        <strain evidence="5">DSM 10002</strain>
    </source>
</reference>
<protein>
    <submittedName>
        <fullName evidence="4">1-acyl-sn-glycerol-3-phosphate acyltransferase</fullName>
    </submittedName>
</protein>
<dbReference type="GO" id="GO:0006654">
    <property type="term" value="P:phosphatidic acid biosynthetic process"/>
    <property type="evidence" value="ECO:0007669"/>
    <property type="project" value="TreeGrafter"/>
</dbReference>
<evidence type="ECO:0000313" key="4">
    <source>
        <dbReference type="EMBL" id="SDU80253.1"/>
    </source>
</evidence>
<dbReference type="PANTHER" id="PTHR10434">
    <property type="entry name" value="1-ACYL-SN-GLYCEROL-3-PHOSPHATE ACYLTRANSFERASE"/>
    <property type="match status" value="1"/>
</dbReference>
<gene>
    <name evidence="4" type="ORF">SAMN04489737_1146</name>
</gene>
<dbReference type="GO" id="GO:0003841">
    <property type="term" value="F:1-acylglycerol-3-phosphate O-acyltransferase activity"/>
    <property type="evidence" value="ECO:0007669"/>
    <property type="project" value="TreeGrafter"/>
</dbReference>
<dbReference type="Proteomes" id="UP000214355">
    <property type="component" value="Chromosome I"/>
</dbReference>